<evidence type="ECO:0000313" key="3">
    <source>
        <dbReference type="Proteomes" id="UP000499080"/>
    </source>
</evidence>
<feature type="region of interest" description="Disordered" evidence="1">
    <location>
        <begin position="1"/>
        <end position="42"/>
    </location>
</feature>
<dbReference type="Proteomes" id="UP000499080">
    <property type="component" value="Unassembled WGS sequence"/>
</dbReference>
<feature type="compositionally biased region" description="Basic and acidic residues" evidence="1">
    <location>
        <begin position="32"/>
        <end position="42"/>
    </location>
</feature>
<proteinExistence type="predicted"/>
<sequence>METYAAEKVHKKRARIQSRGQKNAGRVKKVHKESAVEDERAVSAQNRIRDYHLFPYPVGPRKSNEEKDT</sequence>
<reference evidence="2 3" key="1">
    <citation type="journal article" date="2019" name="Sci. Rep.">
        <title>Orb-weaving spider Araneus ventricosus genome elucidates the spidroin gene catalogue.</title>
        <authorList>
            <person name="Kono N."/>
            <person name="Nakamura H."/>
            <person name="Ohtoshi R."/>
            <person name="Moran D.A.P."/>
            <person name="Shinohara A."/>
            <person name="Yoshida Y."/>
            <person name="Fujiwara M."/>
            <person name="Mori M."/>
            <person name="Tomita M."/>
            <person name="Arakawa K."/>
        </authorList>
    </citation>
    <scope>NUCLEOTIDE SEQUENCE [LARGE SCALE GENOMIC DNA]</scope>
</reference>
<evidence type="ECO:0000256" key="1">
    <source>
        <dbReference type="SAM" id="MobiDB-lite"/>
    </source>
</evidence>
<comment type="caution">
    <text evidence="2">The sequence shown here is derived from an EMBL/GenBank/DDBJ whole genome shotgun (WGS) entry which is preliminary data.</text>
</comment>
<dbReference type="AlphaFoldDB" id="A0A4Y2QAR2"/>
<gene>
    <name evidence="2" type="ORF">AVEN_201938_1</name>
</gene>
<evidence type="ECO:0000313" key="2">
    <source>
        <dbReference type="EMBL" id="GBN60143.1"/>
    </source>
</evidence>
<organism evidence="2 3">
    <name type="scientific">Araneus ventricosus</name>
    <name type="common">Orbweaver spider</name>
    <name type="synonym">Epeira ventricosa</name>
    <dbReference type="NCBI Taxonomy" id="182803"/>
    <lineage>
        <taxon>Eukaryota</taxon>
        <taxon>Metazoa</taxon>
        <taxon>Ecdysozoa</taxon>
        <taxon>Arthropoda</taxon>
        <taxon>Chelicerata</taxon>
        <taxon>Arachnida</taxon>
        <taxon>Araneae</taxon>
        <taxon>Araneomorphae</taxon>
        <taxon>Entelegynae</taxon>
        <taxon>Araneoidea</taxon>
        <taxon>Araneidae</taxon>
        <taxon>Araneus</taxon>
    </lineage>
</organism>
<protein>
    <submittedName>
        <fullName evidence="2">Uncharacterized protein</fullName>
    </submittedName>
</protein>
<name>A0A4Y2QAR2_ARAVE</name>
<keyword evidence="3" id="KW-1185">Reference proteome</keyword>
<accession>A0A4Y2QAR2</accession>
<dbReference type="EMBL" id="BGPR01137512">
    <property type="protein sequence ID" value="GBN60143.1"/>
    <property type="molecule type" value="Genomic_DNA"/>
</dbReference>